<accession>A0A0C3D7F3</accession>
<dbReference type="AlphaFoldDB" id="A0A0C3D7F3"/>
<evidence type="ECO:0000256" key="3">
    <source>
        <dbReference type="ARBA" id="ARBA00022692"/>
    </source>
</evidence>
<keyword evidence="5 7" id="KW-0472">Membrane</keyword>
<organism evidence="8 9">
    <name type="scientific">Oidiodendron maius (strain Zn)</name>
    <dbReference type="NCBI Taxonomy" id="913774"/>
    <lineage>
        <taxon>Eukaryota</taxon>
        <taxon>Fungi</taxon>
        <taxon>Dikarya</taxon>
        <taxon>Ascomycota</taxon>
        <taxon>Pezizomycotina</taxon>
        <taxon>Leotiomycetes</taxon>
        <taxon>Leotiomycetes incertae sedis</taxon>
        <taxon>Myxotrichaceae</taxon>
        <taxon>Oidiodendron</taxon>
    </lineage>
</organism>
<dbReference type="STRING" id="913774.A0A0C3D7F3"/>
<proteinExistence type="inferred from homology"/>
<comment type="subcellular location">
    <subcellularLocation>
        <location evidence="1">Membrane</location>
        <topology evidence="1">Multi-pass membrane protein</topology>
    </subcellularLocation>
</comment>
<dbReference type="GO" id="GO:0008374">
    <property type="term" value="F:O-acyltransferase activity"/>
    <property type="evidence" value="ECO:0007669"/>
    <property type="project" value="TreeGrafter"/>
</dbReference>
<dbReference type="GO" id="GO:0016020">
    <property type="term" value="C:membrane"/>
    <property type="evidence" value="ECO:0007669"/>
    <property type="project" value="UniProtKB-SubCell"/>
</dbReference>
<keyword evidence="3 7" id="KW-0812">Transmembrane</keyword>
<sequence>MGPWSFARSVYALDTIDTRFTSSAFTPHKSVAVTRGDPAGSRSKKDESTRGPPDLSDTQYSTFRGNMPYIALLLLFQPLLRRVYETVRPLSPQNGSAKGNSKTFISAIEGEARLEQRASFDFRFALIFLAAMHGFSALKVLLILYINFSIGTRLPRKFVPAATWFFNISILFANELCEGYRYADIASYLAPAGEEVNLIHTWGRWLDSYGGVMSRWEVLFNITVLRLISFNMDYYFSLDKRGGSPIEKKQLDPANLSERDRIATPAAAKEYNYRNYVGYVIYAPLYLTGPIITFNDYISQCKYPPATIQTARTIRYGVRVALCILAMELVLHYDYCIAISKGNPNWSDYTPAQISLLSYFTLHVIWLKLLIPWRLFRLWALIDGIDPPENMLRCVSNSPSPIAFWRSWHRSYNRWLIRYIYVPLGGSSARTWKSTLRTIMNYALVFTFVAMWHDISLNLLIWGWLVVLFMMPEIIAGYIFPRRKWEKAPTAYRILCGVGVVGNLMLMMMANLVGFAVGVDGLKSIIYGILKDYSGIAFLVTASSAMFTGIQVMFEIRQAEMRQGIFLKC</sequence>
<dbReference type="OrthoDB" id="420606at2759"/>
<dbReference type="PANTHER" id="PTHR13285">
    <property type="entry name" value="ACYLTRANSFERASE"/>
    <property type="match status" value="1"/>
</dbReference>
<dbReference type="Proteomes" id="UP000054321">
    <property type="component" value="Unassembled WGS sequence"/>
</dbReference>
<reference evidence="8 9" key="1">
    <citation type="submission" date="2014-04" db="EMBL/GenBank/DDBJ databases">
        <authorList>
            <consortium name="DOE Joint Genome Institute"/>
            <person name="Kuo A."/>
            <person name="Martino E."/>
            <person name="Perotto S."/>
            <person name="Kohler A."/>
            <person name="Nagy L.G."/>
            <person name="Floudas D."/>
            <person name="Copeland A."/>
            <person name="Barry K.W."/>
            <person name="Cichocki N."/>
            <person name="Veneault-Fourrey C."/>
            <person name="LaButti K."/>
            <person name="Lindquist E.A."/>
            <person name="Lipzen A."/>
            <person name="Lundell T."/>
            <person name="Morin E."/>
            <person name="Murat C."/>
            <person name="Sun H."/>
            <person name="Tunlid A."/>
            <person name="Henrissat B."/>
            <person name="Grigoriev I.V."/>
            <person name="Hibbett D.S."/>
            <person name="Martin F."/>
            <person name="Nordberg H.P."/>
            <person name="Cantor M.N."/>
            <person name="Hua S.X."/>
        </authorList>
    </citation>
    <scope>NUCLEOTIDE SEQUENCE [LARGE SCALE GENOMIC DNA]</scope>
    <source>
        <strain evidence="8 9">Zn</strain>
    </source>
</reference>
<dbReference type="FunCoup" id="A0A0C3D7F3">
    <property type="interactions" value="171"/>
</dbReference>
<evidence type="ECO:0000256" key="4">
    <source>
        <dbReference type="ARBA" id="ARBA00022989"/>
    </source>
</evidence>
<feature type="transmembrane region" description="Helical" evidence="7">
    <location>
        <begin position="533"/>
        <end position="554"/>
    </location>
</feature>
<evidence type="ECO:0000313" key="8">
    <source>
        <dbReference type="EMBL" id="KIM97837.1"/>
    </source>
</evidence>
<feature type="region of interest" description="Disordered" evidence="6">
    <location>
        <begin position="31"/>
        <end position="60"/>
    </location>
</feature>
<keyword evidence="9" id="KW-1185">Reference proteome</keyword>
<feature type="transmembrane region" description="Helical" evidence="7">
    <location>
        <begin position="461"/>
        <end position="480"/>
    </location>
</feature>
<gene>
    <name evidence="8" type="ORF">OIDMADRAFT_129164</name>
</gene>
<dbReference type="GO" id="GO:0006506">
    <property type="term" value="P:GPI anchor biosynthetic process"/>
    <property type="evidence" value="ECO:0007669"/>
    <property type="project" value="TreeGrafter"/>
</dbReference>
<dbReference type="EMBL" id="KN832881">
    <property type="protein sequence ID" value="KIM97837.1"/>
    <property type="molecule type" value="Genomic_DNA"/>
</dbReference>
<feature type="transmembrane region" description="Helical" evidence="7">
    <location>
        <begin position="492"/>
        <end position="513"/>
    </location>
</feature>
<comment type="similarity">
    <text evidence="2">Belongs to the membrane-bound acyltransferase family.</text>
</comment>
<dbReference type="InterPro" id="IPR004299">
    <property type="entry name" value="MBOAT_fam"/>
</dbReference>
<evidence type="ECO:0000256" key="7">
    <source>
        <dbReference type="SAM" id="Phobius"/>
    </source>
</evidence>
<name>A0A0C3D7F3_OIDMZ</name>
<feature type="transmembrane region" description="Helical" evidence="7">
    <location>
        <begin position="353"/>
        <end position="371"/>
    </location>
</feature>
<feature type="transmembrane region" description="Helical" evidence="7">
    <location>
        <begin position="439"/>
        <end position="455"/>
    </location>
</feature>
<feature type="transmembrane region" description="Helical" evidence="7">
    <location>
        <begin position="124"/>
        <end position="146"/>
    </location>
</feature>
<reference evidence="9" key="2">
    <citation type="submission" date="2015-01" db="EMBL/GenBank/DDBJ databases">
        <title>Evolutionary Origins and Diversification of the Mycorrhizal Mutualists.</title>
        <authorList>
            <consortium name="DOE Joint Genome Institute"/>
            <consortium name="Mycorrhizal Genomics Consortium"/>
            <person name="Kohler A."/>
            <person name="Kuo A."/>
            <person name="Nagy L.G."/>
            <person name="Floudas D."/>
            <person name="Copeland A."/>
            <person name="Barry K.W."/>
            <person name="Cichocki N."/>
            <person name="Veneault-Fourrey C."/>
            <person name="LaButti K."/>
            <person name="Lindquist E.A."/>
            <person name="Lipzen A."/>
            <person name="Lundell T."/>
            <person name="Morin E."/>
            <person name="Murat C."/>
            <person name="Riley R."/>
            <person name="Ohm R."/>
            <person name="Sun H."/>
            <person name="Tunlid A."/>
            <person name="Henrissat B."/>
            <person name="Grigoriev I.V."/>
            <person name="Hibbett D.S."/>
            <person name="Martin F."/>
        </authorList>
    </citation>
    <scope>NUCLEOTIDE SEQUENCE [LARGE SCALE GENOMIC DNA]</scope>
    <source>
        <strain evidence="9">Zn</strain>
    </source>
</reference>
<evidence type="ECO:0000256" key="6">
    <source>
        <dbReference type="SAM" id="MobiDB-lite"/>
    </source>
</evidence>
<dbReference type="Pfam" id="PF03062">
    <property type="entry name" value="MBOAT"/>
    <property type="match status" value="1"/>
</dbReference>
<keyword evidence="4 7" id="KW-1133">Transmembrane helix</keyword>
<dbReference type="GO" id="GO:0005783">
    <property type="term" value="C:endoplasmic reticulum"/>
    <property type="evidence" value="ECO:0007669"/>
    <property type="project" value="TreeGrafter"/>
</dbReference>
<evidence type="ECO:0000313" key="9">
    <source>
        <dbReference type="Proteomes" id="UP000054321"/>
    </source>
</evidence>
<dbReference type="InParanoid" id="A0A0C3D7F3"/>
<dbReference type="HOGENOM" id="CLU_021430_1_0_1"/>
<evidence type="ECO:0000256" key="5">
    <source>
        <dbReference type="ARBA" id="ARBA00023136"/>
    </source>
</evidence>
<dbReference type="PANTHER" id="PTHR13285:SF18">
    <property type="entry name" value="PROTEIN-CYSTEINE N-PALMITOYLTRANSFERASE RASP"/>
    <property type="match status" value="1"/>
</dbReference>
<evidence type="ECO:0000256" key="2">
    <source>
        <dbReference type="ARBA" id="ARBA00010323"/>
    </source>
</evidence>
<protein>
    <submittedName>
        <fullName evidence="8">Uncharacterized protein</fullName>
    </submittedName>
</protein>
<dbReference type="InterPro" id="IPR051085">
    <property type="entry name" value="MB_O-acyltransferase"/>
</dbReference>
<evidence type="ECO:0000256" key="1">
    <source>
        <dbReference type="ARBA" id="ARBA00004141"/>
    </source>
</evidence>